<gene>
    <name evidence="2" type="ORF">HKI87_02g11700</name>
</gene>
<protein>
    <recommendedName>
        <fullName evidence="4">SAP domain-containing protein</fullName>
    </recommendedName>
</protein>
<organism evidence="2 3">
    <name type="scientific">Chloropicon roscoffensis</name>
    <dbReference type="NCBI Taxonomy" id="1461544"/>
    <lineage>
        <taxon>Eukaryota</taxon>
        <taxon>Viridiplantae</taxon>
        <taxon>Chlorophyta</taxon>
        <taxon>Chloropicophyceae</taxon>
        <taxon>Chloropicales</taxon>
        <taxon>Chloropicaceae</taxon>
        <taxon>Chloropicon</taxon>
    </lineage>
</organism>
<evidence type="ECO:0008006" key="4">
    <source>
        <dbReference type="Google" id="ProtNLM"/>
    </source>
</evidence>
<dbReference type="AlphaFoldDB" id="A0AAX4P1G6"/>
<proteinExistence type="predicted"/>
<feature type="compositionally biased region" description="Basic and acidic residues" evidence="1">
    <location>
        <begin position="155"/>
        <end position="164"/>
    </location>
</feature>
<sequence length="226" mass="24595">METLADLGRRELQRLAKQHGIKANLKNAELVRLLAAQIGTGEAECTTPPSTPSITPLASTPAPDDLRAQADLVVSGLKSKPEGAAEAERETWADSAKKAMKNLDHLWAEVLYSPKVRKYGSPRIDVDYRKKSASLRSRGFTCAPSPLPLKRFRTRGPERGKENGASEAEAPASIGSKFRAARPRKATTTQAAGKIGKKRRPLALKSSSRAQLAEMKFKARLGRSRN</sequence>
<evidence type="ECO:0000256" key="1">
    <source>
        <dbReference type="SAM" id="MobiDB-lite"/>
    </source>
</evidence>
<dbReference type="Proteomes" id="UP001472866">
    <property type="component" value="Chromosome 02"/>
</dbReference>
<evidence type="ECO:0000313" key="2">
    <source>
        <dbReference type="EMBL" id="WZN59644.1"/>
    </source>
</evidence>
<reference evidence="2 3" key="1">
    <citation type="submission" date="2024-03" db="EMBL/GenBank/DDBJ databases">
        <title>Complete genome sequence of the green alga Chloropicon roscoffensis RCC1871.</title>
        <authorList>
            <person name="Lemieux C."/>
            <person name="Pombert J.-F."/>
            <person name="Otis C."/>
            <person name="Turmel M."/>
        </authorList>
    </citation>
    <scope>NUCLEOTIDE SEQUENCE [LARGE SCALE GENOMIC DNA]</scope>
    <source>
        <strain evidence="2 3">RCC1871</strain>
    </source>
</reference>
<feature type="region of interest" description="Disordered" evidence="1">
    <location>
        <begin position="146"/>
        <end position="226"/>
    </location>
</feature>
<keyword evidence="3" id="KW-1185">Reference proteome</keyword>
<accession>A0AAX4P1G6</accession>
<evidence type="ECO:0000313" key="3">
    <source>
        <dbReference type="Proteomes" id="UP001472866"/>
    </source>
</evidence>
<name>A0AAX4P1G6_9CHLO</name>
<dbReference type="EMBL" id="CP151502">
    <property type="protein sequence ID" value="WZN59644.1"/>
    <property type="molecule type" value="Genomic_DNA"/>
</dbReference>